<feature type="region of interest" description="Disordered" evidence="1">
    <location>
        <begin position="1"/>
        <end position="35"/>
    </location>
</feature>
<sequence length="71" mass="7415">MRPDEQLAAAQRLQVAADRGPGHAQLGGQAAHVDPAGDADLLEDRVEPLRALHPRTIATPMGTLVTAALSK</sequence>
<organism evidence="2 3">
    <name type="scientific">Microlunatus spumicola</name>
    <dbReference type="NCBI Taxonomy" id="81499"/>
    <lineage>
        <taxon>Bacteria</taxon>
        <taxon>Bacillati</taxon>
        <taxon>Actinomycetota</taxon>
        <taxon>Actinomycetes</taxon>
        <taxon>Propionibacteriales</taxon>
        <taxon>Propionibacteriaceae</taxon>
        <taxon>Microlunatus</taxon>
    </lineage>
</organism>
<evidence type="ECO:0000313" key="3">
    <source>
        <dbReference type="Proteomes" id="UP001500767"/>
    </source>
</evidence>
<evidence type="ECO:0000313" key="2">
    <source>
        <dbReference type="EMBL" id="GAA3572929.1"/>
    </source>
</evidence>
<dbReference type="EMBL" id="BAAAYR010000004">
    <property type="protein sequence ID" value="GAA3572929.1"/>
    <property type="molecule type" value="Genomic_DNA"/>
</dbReference>
<keyword evidence="3" id="KW-1185">Reference proteome</keyword>
<dbReference type="Proteomes" id="UP001500767">
    <property type="component" value="Unassembled WGS sequence"/>
</dbReference>
<gene>
    <name evidence="2" type="ORF">GCM10022197_32120</name>
</gene>
<evidence type="ECO:0000256" key="1">
    <source>
        <dbReference type="SAM" id="MobiDB-lite"/>
    </source>
</evidence>
<accession>A0ABP6XWR0</accession>
<protein>
    <submittedName>
        <fullName evidence="2">Uncharacterized protein</fullName>
    </submittedName>
</protein>
<comment type="caution">
    <text evidence="2">The sequence shown here is derived from an EMBL/GenBank/DDBJ whole genome shotgun (WGS) entry which is preliminary data.</text>
</comment>
<feature type="compositionally biased region" description="Low complexity" evidence="1">
    <location>
        <begin position="1"/>
        <end position="17"/>
    </location>
</feature>
<name>A0ABP6XWR0_9ACTN</name>
<reference evidence="3" key="1">
    <citation type="journal article" date="2019" name="Int. J. Syst. Evol. Microbiol.">
        <title>The Global Catalogue of Microorganisms (GCM) 10K type strain sequencing project: providing services to taxonomists for standard genome sequencing and annotation.</title>
        <authorList>
            <consortium name="The Broad Institute Genomics Platform"/>
            <consortium name="The Broad Institute Genome Sequencing Center for Infectious Disease"/>
            <person name="Wu L."/>
            <person name="Ma J."/>
        </authorList>
    </citation>
    <scope>NUCLEOTIDE SEQUENCE [LARGE SCALE GENOMIC DNA]</scope>
    <source>
        <strain evidence="3">JCM 16540</strain>
    </source>
</reference>
<proteinExistence type="predicted"/>